<evidence type="ECO:0000313" key="3">
    <source>
        <dbReference type="EMBL" id="GFE53739.1"/>
    </source>
</evidence>
<proteinExistence type="predicted"/>
<evidence type="ECO:0000313" key="4">
    <source>
        <dbReference type="Proteomes" id="UP001057455"/>
    </source>
</evidence>
<dbReference type="EMBL" id="BLIY01000007">
    <property type="protein sequence ID" value="GFE53739.1"/>
    <property type="molecule type" value="Genomic_DNA"/>
</dbReference>
<sequence>MPSDADPPGGSDAGPPSPVHDTSTEDGDSFALGGNYFDVEGLDEKEKNLLLFMCLSSYLDWQDRFSDAYKELLVHRSLETRSADSPHNDTLYSLLREAISRQKRLMRSDDRYDDDDEESVVSADLERQSLLRTLMYGYNFEVYVKAMLLAFLLKMSPLTYMIITVLYFIYVFVAVSFIRFSRLPFLNWRVTRKLIRALAYIHRMISRFISYIRRVTAPRAFSDALTAARRNATNADPGAHVASTPPQPGEDNQNAPTQQHSFIAKIMYQTFGAFFLSVMPWWEPNPAYID</sequence>
<keyword evidence="2" id="KW-0472">Membrane</keyword>
<protein>
    <submittedName>
        <fullName evidence="3">Uncharacterized protein</fullName>
    </submittedName>
</protein>
<accession>A0A9W5TDI2</accession>
<keyword evidence="4" id="KW-1185">Reference proteome</keyword>
<feature type="region of interest" description="Disordered" evidence="1">
    <location>
        <begin position="233"/>
        <end position="256"/>
    </location>
</feature>
<feature type="compositionally biased region" description="Low complexity" evidence="1">
    <location>
        <begin position="1"/>
        <end position="14"/>
    </location>
</feature>
<comment type="caution">
    <text evidence="3">The sequence shown here is derived from an EMBL/GenBank/DDBJ whole genome shotgun (WGS) entry which is preliminary data.</text>
</comment>
<feature type="region of interest" description="Disordered" evidence="1">
    <location>
        <begin position="1"/>
        <end position="27"/>
    </location>
</feature>
<keyword evidence="2" id="KW-1133">Transmembrane helix</keyword>
<feature type="transmembrane region" description="Helical" evidence="2">
    <location>
        <begin position="159"/>
        <end position="180"/>
    </location>
</feature>
<reference evidence="3" key="1">
    <citation type="submission" date="2019-12" db="EMBL/GenBank/DDBJ databases">
        <title>Genome sequence of Babesia ovis.</title>
        <authorList>
            <person name="Yamagishi J."/>
            <person name="Sevinc F."/>
            <person name="Xuan X."/>
        </authorList>
    </citation>
    <scope>NUCLEOTIDE SEQUENCE</scope>
    <source>
        <strain evidence="3">Selcuk</strain>
    </source>
</reference>
<dbReference type="AlphaFoldDB" id="A0A9W5TDI2"/>
<dbReference type="Proteomes" id="UP001057455">
    <property type="component" value="Unassembled WGS sequence"/>
</dbReference>
<gene>
    <name evidence="3" type="ORF">BaOVIS_011430</name>
</gene>
<evidence type="ECO:0000256" key="1">
    <source>
        <dbReference type="SAM" id="MobiDB-lite"/>
    </source>
</evidence>
<dbReference type="OrthoDB" id="392873at2759"/>
<keyword evidence="2" id="KW-0812">Transmembrane</keyword>
<name>A0A9W5TDI2_BABOV</name>
<evidence type="ECO:0000256" key="2">
    <source>
        <dbReference type="SAM" id="Phobius"/>
    </source>
</evidence>
<organism evidence="3 4">
    <name type="scientific">Babesia ovis</name>
    <dbReference type="NCBI Taxonomy" id="5869"/>
    <lineage>
        <taxon>Eukaryota</taxon>
        <taxon>Sar</taxon>
        <taxon>Alveolata</taxon>
        <taxon>Apicomplexa</taxon>
        <taxon>Aconoidasida</taxon>
        <taxon>Piroplasmida</taxon>
        <taxon>Babesiidae</taxon>
        <taxon>Babesia</taxon>
    </lineage>
</organism>